<dbReference type="Gene3D" id="3.40.1160.10">
    <property type="entry name" value="Acetylglutamate kinase-like"/>
    <property type="match status" value="1"/>
</dbReference>
<name>A0A1F5YSF6_9BACT</name>
<evidence type="ECO:0000256" key="3">
    <source>
        <dbReference type="ARBA" id="ARBA00022777"/>
    </source>
</evidence>
<keyword evidence="3" id="KW-0418">Kinase</keyword>
<dbReference type="SUPFAM" id="SSF53633">
    <property type="entry name" value="Carbamate kinase-like"/>
    <property type="match status" value="1"/>
</dbReference>
<evidence type="ECO:0000256" key="2">
    <source>
        <dbReference type="ARBA" id="ARBA00022741"/>
    </source>
</evidence>
<dbReference type="Pfam" id="PF00696">
    <property type="entry name" value="AA_kinase"/>
    <property type="match status" value="1"/>
</dbReference>
<keyword evidence="4" id="KW-0067">ATP-binding</keyword>
<accession>A0A1F5YSF6</accession>
<comment type="caution">
    <text evidence="6">The sequence shown here is derived from an EMBL/GenBank/DDBJ whole genome shotgun (WGS) entry which is preliminary data.</text>
</comment>
<sequence>MKIIIIKIGSSILLTKRNKLDEFRIAHIADQILRLREKEYGIILVVSGAVAYGANFIEISEKDIKFRQAAAGIGQVYLTTVFQEIFIKKNLQLAQILLTKEELSSLKQQKSLRQIIRLYLKTGIIPIFNENDVIDLNCFGGNDFLAAELTKLFRADQLLILSSREGSKYGIGGGVSKQEAIESLSNINIKAEIIDGKIREVILGNVL</sequence>
<evidence type="ECO:0000259" key="5">
    <source>
        <dbReference type="Pfam" id="PF00696"/>
    </source>
</evidence>
<evidence type="ECO:0000313" key="6">
    <source>
        <dbReference type="EMBL" id="OGG03034.1"/>
    </source>
</evidence>
<dbReference type="InterPro" id="IPR001048">
    <property type="entry name" value="Asp/Glu/Uridylate_kinase"/>
</dbReference>
<evidence type="ECO:0000256" key="4">
    <source>
        <dbReference type="ARBA" id="ARBA00022840"/>
    </source>
</evidence>
<dbReference type="GO" id="GO:0005524">
    <property type="term" value="F:ATP binding"/>
    <property type="evidence" value="ECO:0007669"/>
    <property type="project" value="UniProtKB-KW"/>
</dbReference>
<dbReference type="STRING" id="1798371.A2W14_02195"/>
<protein>
    <recommendedName>
        <fullName evidence="5">Aspartate/glutamate/uridylate kinase domain-containing protein</fullName>
    </recommendedName>
</protein>
<dbReference type="InterPro" id="IPR001057">
    <property type="entry name" value="Glu/AcGlu_kinase"/>
</dbReference>
<dbReference type="PRINTS" id="PR00474">
    <property type="entry name" value="GLU5KINASE"/>
</dbReference>
<dbReference type="GO" id="GO:0005829">
    <property type="term" value="C:cytosol"/>
    <property type="evidence" value="ECO:0007669"/>
    <property type="project" value="TreeGrafter"/>
</dbReference>
<evidence type="ECO:0000256" key="1">
    <source>
        <dbReference type="ARBA" id="ARBA00022679"/>
    </source>
</evidence>
<reference evidence="6 7" key="1">
    <citation type="journal article" date="2016" name="Nat. Commun.">
        <title>Thousands of microbial genomes shed light on interconnected biogeochemical processes in an aquifer system.</title>
        <authorList>
            <person name="Anantharaman K."/>
            <person name="Brown C.T."/>
            <person name="Hug L.A."/>
            <person name="Sharon I."/>
            <person name="Castelle C.J."/>
            <person name="Probst A.J."/>
            <person name="Thomas B.C."/>
            <person name="Singh A."/>
            <person name="Wilkins M.J."/>
            <person name="Karaoz U."/>
            <person name="Brodie E.L."/>
            <person name="Williams K.H."/>
            <person name="Hubbard S.S."/>
            <person name="Banfield J.F."/>
        </authorList>
    </citation>
    <scope>NUCLEOTIDE SEQUENCE [LARGE SCALE GENOMIC DNA]</scope>
</reference>
<evidence type="ECO:0000313" key="7">
    <source>
        <dbReference type="Proteomes" id="UP000176665"/>
    </source>
</evidence>
<dbReference type="PANTHER" id="PTHR43654:SF1">
    <property type="entry name" value="ISOPENTENYL PHOSPHATE KINASE"/>
    <property type="match status" value="1"/>
</dbReference>
<proteinExistence type="predicted"/>
<dbReference type="PANTHER" id="PTHR43654">
    <property type="entry name" value="GLUTAMATE 5-KINASE"/>
    <property type="match status" value="1"/>
</dbReference>
<feature type="domain" description="Aspartate/glutamate/uridylate kinase" evidence="5">
    <location>
        <begin position="2"/>
        <end position="166"/>
    </location>
</feature>
<dbReference type="InterPro" id="IPR036393">
    <property type="entry name" value="AceGlu_kinase-like_sf"/>
</dbReference>
<dbReference type="AlphaFoldDB" id="A0A1F5YSF6"/>
<dbReference type="EMBL" id="MFJA01000042">
    <property type="protein sequence ID" value="OGG03034.1"/>
    <property type="molecule type" value="Genomic_DNA"/>
</dbReference>
<gene>
    <name evidence="6" type="ORF">A2W14_02195</name>
</gene>
<dbReference type="Proteomes" id="UP000176665">
    <property type="component" value="Unassembled WGS sequence"/>
</dbReference>
<keyword evidence="1" id="KW-0808">Transferase</keyword>
<dbReference type="GO" id="GO:0004349">
    <property type="term" value="F:glutamate 5-kinase activity"/>
    <property type="evidence" value="ECO:0007669"/>
    <property type="project" value="TreeGrafter"/>
</dbReference>
<keyword evidence="2" id="KW-0547">Nucleotide-binding</keyword>
<organism evidence="6 7">
    <name type="scientific">Candidatus Gottesmanbacteria bacterium RBG_16_37_8</name>
    <dbReference type="NCBI Taxonomy" id="1798371"/>
    <lineage>
        <taxon>Bacteria</taxon>
        <taxon>Candidatus Gottesmaniibacteriota</taxon>
    </lineage>
</organism>